<protein>
    <submittedName>
        <fullName evidence="1">Uncharacterized protein</fullName>
    </submittedName>
</protein>
<gene>
    <name evidence="1" type="ORF">F8154_14880</name>
</gene>
<comment type="caution">
    <text evidence="1">The sequence shown here is derived from an EMBL/GenBank/DDBJ whole genome shotgun (WGS) entry which is preliminary data.</text>
</comment>
<name>A0A6I0FBC3_9FIRM</name>
<dbReference type="AlphaFoldDB" id="A0A6I0FBC3"/>
<organism evidence="1 2">
    <name type="scientific">Alkaliphilus pronyensis</name>
    <dbReference type="NCBI Taxonomy" id="1482732"/>
    <lineage>
        <taxon>Bacteria</taxon>
        <taxon>Bacillati</taxon>
        <taxon>Bacillota</taxon>
        <taxon>Clostridia</taxon>
        <taxon>Peptostreptococcales</taxon>
        <taxon>Natronincolaceae</taxon>
        <taxon>Alkaliphilus</taxon>
    </lineage>
</organism>
<evidence type="ECO:0000313" key="2">
    <source>
        <dbReference type="Proteomes" id="UP000432715"/>
    </source>
</evidence>
<accession>A0A6I0FBC3</accession>
<keyword evidence="2" id="KW-1185">Reference proteome</keyword>
<sequence>MNNVDVVAQISDLKETDYRNTLAIATLIELLIENKIITRQQFAKKSYHLDNMTLEELKVARAQL</sequence>
<reference evidence="1 2" key="1">
    <citation type="submission" date="2019-10" db="EMBL/GenBank/DDBJ databases">
        <title>Alkaliphilus serpentinus sp. nov. and Alkaliphilus pronyensis sp. nov., two novel anaerobic alkaliphilic species isolated from the serpentinized-hosted hydrothermal field of the Prony Bay (New Caledonia).</title>
        <authorList>
            <person name="Postec A."/>
        </authorList>
    </citation>
    <scope>NUCLEOTIDE SEQUENCE [LARGE SCALE GENOMIC DNA]</scope>
    <source>
        <strain evidence="1 2">LacV</strain>
    </source>
</reference>
<dbReference type="Proteomes" id="UP000432715">
    <property type="component" value="Unassembled WGS sequence"/>
</dbReference>
<dbReference type="RefSeq" id="WP_151862397.1">
    <property type="nucleotide sequence ID" value="NZ_WBZC01000091.1"/>
</dbReference>
<dbReference type="EMBL" id="WBZC01000091">
    <property type="protein sequence ID" value="KAB3529283.1"/>
    <property type="molecule type" value="Genomic_DNA"/>
</dbReference>
<dbReference type="OrthoDB" id="2991654at2"/>
<proteinExistence type="predicted"/>
<evidence type="ECO:0000313" key="1">
    <source>
        <dbReference type="EMBL" id="KAB3529283.1"/>
    </source>
</evidence>